<dbReference type="AlphaFoldDB" id="A0A7R8ZI27"/>
<name>A0A7R8ZI27_9CRUS</name>
<proteinExistence type="inferred from homology"/>
<evidence type="ECO:0000313" key="16">
    <source>
        <dbReference type="EMBL" id="CAD7222181.1"/>
    </source>
</evidence>
<keyword evidence="8" id="KW-0812">Transmembrane</keyword>
<keyword evidence="10" id="KW-0802">TPR repeat</keyword>
<dbReference type="EC" id="2.4.1.109" evidence="6"/>
<keyword evidence="9" id="KW-0677">Repeat</keyword>
<comment type="similarity">
    <text evidence="5">Belongs to the TMTC family.</text>
</comment>
<dbReference type="GO" id="GO:0004169">
    <property type="term" value="F:dolichyl-phosphate-mannose-protein mannosyltransferase activity"/>
    <property type="evidence" value="ECO:0007669"/>
    <property type="project" value="UniProtKB-EC"/>
</dbReference>
<evidence type="ECO:0000256" key="1">
    <source>
        <dbReference type="ARBA" id="ARBA00003582"/>
    </source>
</evidence>
<keyword evidence="12" id="KW-1133">Transmembrane helix</keyword>
<evidence type="ECO:0000256" key="6">
    <source>
        <dbReference type="ARBA" id="ARBA00012839"/>
    </source>
</evidence>
<comment type="catalytic activity">
    <reaction evidence="15">
        <text>a di-trans,poly-cis-dolichyl beta-D-mannosyl phosphate + L-seryl-[protein] = 3-O-(alpha-D-mannosyl)-L-seryl-[protein] + a di-trans,poly-cis-dolichyl phosphate + H(+)</text>
        <dbReference type="Rhea" id="RHEA:17377"/>
        <dbReference type="Rhea" id="RHEA-COMP:9863"/>
        <dbReference type="Rhea" id="RHEA-COMP:13546"/>
        <dbReference type="Rhea" id="RHEA-COMP:19498"/>
        <dbReference type="Rhea" id="RHEA-COMP:19501"/>
        <dbReference type="ChEBI" id="CHEBI:15378"/>
        <dbReference type="ChEBI" id="CHEBI:29999"/>
        <dbReference type="ChEBI" id="CHEBI:57683"/>
        <dbReference type="ChEBI" id="CHEBI:58211"/>
        <dbReference type="ChEBI" id="CHEBI:137321"/>
        <dbReference type="EC" id="2.4.1.109"/>
    </reaction>
</comment>
<organism evidence="16">
    <name type="scientific">Cyprideis torosa</name>
    <dbReference type="NCBI Taxonomy" id="163714"/>
    <lineage>
        <taxon>Eukaryota</taxon>
        <taxon>Metazoa</taxon>
        <taxon>Ecdysozoa</taxon>
        <taxon>Arthropoda</taxon>
        <taxon>Crustacea</taxon>
        <taxon>Oligostraca</taxon>
        <taxon>Ostracoda</taxon>
        <taxon>Podocopa</taxon>
        <taxon>Podocopida</taxon>
        <taxon>Cytherocopina</taxon>
        <taxon>Cytheroidea</taxon>
        <taxon>Cytherideidae</taxon>
        <taxon>Cyprideis</taxon>
    </lineage>
</organism>
<gene>
    <name evidence="16" type="ORF">CTOB1V02_LOCUS197</name>
</gene>
<evidence type="ECO:0000256" key="5">
    <source>
        <dbReference type="ARBA" id="ARBA00007882"/>
    </source>
</evidence>
<comment type="subcellular location">
    <subcellularLocation>
        <location evidence="3">Endoplasmic reticulum</location>
    </subcellularLocation>
    <subcellularLocation>
        <location evidence="2">Membrane</location>
        <topology evidence="2">Multi-pass membrane protein</topology>
    </subcellularLocation>
</comment>
<evidence type="ECO:0000256" key="14">
    <source>
        <dbReference type="ARBA" id="ARBA00045085"/>
    </source>
</evidence>
<sequence length="370" mass="42081">MLDTVDAYFNSSDARHLVDSLWLQAFVFLILVSFRFYIMGTNPPEFSSSDNPIAHDKSWLTRTLTFLYLPLMNLGLILFPESLSFDWSMDAVSPVHSPLEFRSLLSFGFYFLLFSLIRKIFPRGLRSQISQMRLSNLMEVNNNTTVVGNKNKPPPCFKATMSPMLSKSSAAASAVHVSSWSSSDDSHRCRICLGLCLLVFPFLPASNLFFYVGFVIAERVLYLPSMGAAILVAEGCDILYERHRRKGKLFLLPFWCILGVVLCSWTCRTVIRNQDWSSEEKLYASGIAVNPPKAYGNLGIIFAKRGQFAKAEMAYRRALDHRPNMADTHYNLFQRLQPESRCLFEWRYEERKSVSADNDVPAVASRPLLS</sequence>
<dbReference type="UniPathway" id="UPA00378"/>
<comment type="catalytic activity">
    <reaction evidence="14">
        <text>a di-trans,poly-cis-dolichyl beta-D-mannosyl phosphate + L-threonyl-[protein] = 3-O-(alpha-D-mannosyl)-L-threonyl-[protein] + a di-trans,poly-cis-dolichyl phosphate + H(+)</text>
        <dbReference type="Rhea" id="RHEA:53396"/>
        <dbReference type="Rhea" id="RHEA-COMP:11060"/>
        <dbReference type="Rhea" id="RHEA-COMP:13547"/>
        <dbReference type="Rhea" id="RHEA-COMP:19498"/>
        <dbReference type="Rhea" id="RHEA-COMP:19501"/>
        <dbReference type="ChEBI" id="CHEBI:15378"/>
        <dbReference type="ChEBI" id="CHEBI:30013"/>
        <dbReference type="ChEBI" id="CHEBI:57683"/>
        <dbReference type="ChEBI" id="CHEBI:58211"/>
        <dbReference type="ChEBI" id="CHEBI:137323"/>
        <dbReference type="EC" id="2.4.1.109"/>
    </reaction>
</comment>
<dbReference type="OrthoDB" id="1658288at2759"/>
<dbReference type="InterPro" id="IPR013618">
    <property type="entry name" value="TMTC_DUF1736"/>
</dbReference>
<dbReference type="GO" id="GO:0005789">
    <property type="term" value="C:endoplasmic reticulum membrane"/>
    <property type="evidence" value="ECO:0007669"/>
    <property type="project" value="TreeGrafter"/>
</dbReference>
<keyword evidence="7" id="KW-0808">Transferase</keyword>
<dbReference type="PANTHER" id="PTHR44216:SF3">
    <property type="entry name" value="PROTEIN O-MANNOSYL-TRANSFERASE TMTC2"/>
    <property type="match status" value="1"/>
</dbReference>
<evidence type="ECO:0000256" key="8">
    <source>
        <dbReference type="ARBA" id="ARBA00022692"/>
    </source>
</evidence>
<dbReference type="InterPro" id="IPR052384">
    <property type="entry name" value="TMTC_O-mannosyltransferase"/>
</dbReference>
<evidence type="ECO:0000256" key="2">
    <source>
        <dbReference type="ARBA" id="ARBA00004141"/>
    </source>
</evidence>
<dbReference type="SMART" id="SM00028">
    <property type="entry name" value="TPR"/>
    <property type="match status" value="1"/>
</dbReference>
<evidence type="ECO:0000256" key="9">
    <source>
        <dbReference type="ARBA" id="ARBA00022737"/>
    </source>
</evidence>
<evidence type="ECO:0000256" key="7">
    <source>
        <dbReference type="ARBA" id="ARBA00022679"/>
    </source>
</evidence>
<evidence type="ECO:0000256" key="15">
    <source>
        <dbReference type="ARBA" id="ARBA00045102"/>
    </source>
</evidence>
<keyword evidence="11" id="KW-0256">Endoplasmic reticulum</keyword>
<comment type="pathway">
    <text evidence="4">Protein modification; protein glycosylation.</text>
</comment>
<evidence type="ECO:0000256" key="11">
    <source>
        <dbReference type="ARBA" id="ARBA00022824"/>
    </source>
</evidence>
<dbReference type="InterPro" id="IPR011990">
    <property type="entry name" value="TPR-like_helical_dom_sf"/>
</dbReference>
<evidence type="ECO:0000256" key="12">
    <source>
        <dbReference type="ARBA" id="ARBA00022989"/>
    </source>
</evidence>
<dbReference type="Gene3D" id="1.25.40.10">
    <property type="entry name" value="Tetratricopeptide repeat domain"/>
    <property type="match status" value="1"/>
</dbReference>
<evidence type="ECO:0000256" key="10">
    <source>
        <dbReference type="ARBA" id="ARBA00022803"/>
    </source>
</evidence>
<comment type="function">
    <text evidence="1">Transfers mannosyl residues to the hydroxyl group of serine or threonine residues.</text>
</comment>
<evidence type="ECO:0000256" key="4">
    <source>
        <dbReference type="ARBA" id="ARBA00004922"/>
    </source>
</evidence>
<dbReference type="SUPFAM" id="SSF48452">
    <property type="entry name" value="TPR-like"/>
    <property type="match status" value="1"/>
</dbReference>
<dbReference type="Pfam" id="PF00515">
    <property type="entry name" value="TPR_1"/>
    <property type="match status" value="1"/>
</dbReference>
<keyword evidence="13" id="KW-0472">Membrane</keyword>
<dbReference type="InterPro" id="IPR019734">
    <property type="entry name" value="TPR_rpt"/>
</dbReference>
<evidence type="ECO:0000256" key="3">
    <source>
        <dbReference type="ARBA" id="ARBA00004240"/>
    </source>
</evidence>
<reference evidence="16" key="1">
    <citation type="submission" date="2020-11" db="EMBL/GenBank/DDBJ databases">
        <authorList>
            <person name="Tran Van P."/>
        </authorList>
    </citation>
    <scope>NUCLEOTIDE SEQUENCE</scope>
</reference>
<dbReference type="PANTHER" id="PTHR44216">
    <property type="entry name" value="PROTEIN O-MANNOSYL-TRANSFERASE TMTC2"/>
    <property type="match status" value="1"/>
</dbReference>
<accession>A0A7R8ZI27</accession>
<dbReference type="EMBL" id="OB660034">
    <property type="protein sequence ID" value="CAD7222181.1"/>
    <property type="molecule type" value="Genomic_DNA"/>
</dbReference>
<evidence type="ECO:0000256" key="13">
    <source>
        <dbReference type="ARBA" id="ARBA00023136"/>
    </source>
</evidence>
<dbReference type="Pfam" id="PF08409">
    <property type="entry name" value="TMTC_DUF1736"/>
    <property type="match status" value="1"/>
</dbReference>
<dbReference type="PROSITE" id="PS50005">
    <property type="entry name" value="TPR"/>
    <property type="match status" value="1"/>
</dbReference>
<dbReference type="PROSITE" id="PS50293">
    <property type="entry name" value="TPR_REGION"/>
    <property type="match status" value="1"/>
</dbReference>
<protein>
    <recommendedName>
        <fullName evidence="6">dolichyl-phosphate-mannose--protein mannosyltransferase</fullName>
        <ecNumber evidence="6">2.4.1.109</ecNumber>
    </recommendedName>
</protein>